<feature type="chain" id="PRO_5027039741" description="Lipoprotein" evidence="1">
    <location>
        <begin position="25"/>
        <end position="185"/>
    </location>
</feature>
<proteinExistence type="predicted"/>
<dbReference type="RefSeq" id="WP_173204104.1">
    <property type="nucleotide sequence ID" value="NZ_CP053697.2"/>
</dbReference>
<evidence type="ECO:0008006" key="4">
    <source>
        <dbReference type="Google" id="ProtNLM"/>
    </source>
</evidence>
<evidence type="ECO:0000313" key="3">
    <source>
        <dbReference type="Proteomes" id="UP000501379"/>
    </source>
</evidence>
<gene>
    <name evidence="2" type="ORF">HNE05_03025</name>
</gene>
<accession>A0A6M8FE20</accession>
<protein>
    <recommendedName>
        <fullName evidence="4">Lipoprotein</fullName>
    </recommendedName>
</protein>
<dbReference type="PROSITE" id="PS51257">
    <property type="entry name" value="PROKAR_LIPOPROTEIN"/>
    <property type="match status" value="1"/>
</dbReference>
<reference evidence="2" key="1">
    <citation type="submission" date="2020-07" db="EMBL/GenBank/DDBJ databases">
        <title>Nitrate ammonifying Pseudomonas campi sp. nov. isolated from German agricultural grassland.</title>
        <authorList>
            <person name="Timsy T."/>
            <person name="Ulrich A."/>
            <person name="Spanner T."/>
            <person name="Foesel B."/>
            <person name="Kolb S."/>
            <person name="Horn M.A."/>
            <person name="Behrendt U."/>
        </authorList>
    </citation>
    <scope>NUCLEOTIDE SEQUENCE</scope>
    <source>
        <strain evidence="2">S1-A32-2</strain>
    </source>
</reference>
<sequence length="185" mass="20551">MNAWRVAVAALACLLLSGCLVTFKDPIPANEAAPIPLLGEWERKDEWGERQYLSISRSGSNVYKARAWLDDEDGLKEVDEYGFTVAHHGRRWYVSAGLPKRLGANFAIAGFELTASNELVIYNLDVERILQEMQGGILQGQPVETSEGEAVLVTSPLDQVFGYLDDQANADVFVEVARYQRSSEQ</sequence>
<keyword evidence="3" id="KW-1185">Reference proteome</keyword>
<keyword evidence="1" id="KW-0732">Signal</keyword>
<name>A0A6M8FE20_9GAMM</name>
<evidence type="ECO:0000256" key="1">
    <source>
        <dbReference type="SAM" id="SignalP"/>
    </source>
</evidence>
<evidence type="ECO:0000313" key="2">
    <source>
        <dbReference type="EMBL" id="QKE62370.1"/>
    </source>
</evidence>
<dbReference type="Proteomes" id="UP000501379">
    <property type="component" value="Chromosome"/>
</dbReference>
<dbReference type="KEGG" id="pcam:HNE05_03025"/>
<feature type="signal peptide" evidence="1">
    <location>
        <begin position="1"/>
        <end position="24"/>
    </location>
</feature>
<dbReference type="AlphaFoldDB" id="A0A6M8FE20"/>
<dbReference type="EMBL" id="CP053697">
    <property type="protein sequence ID" value="QKE62370.1"/>
    <property type="molecule type" value="Genomic_DNA"/>
</dbReference>
<organism evidence="2 3">
    <name type="scientific">Aquipseudomonas campi</name>
    <dbReference type="NCBI Taxonomy" id="2731681"/>
    <lineage>
        <taxon>Bacteria</taxon>
        <taxon>Pseudomonadati</taxon>
        <taxon>Pseudomonadota</taxon>
        <taxon>Gammaproteobacteria</taxon>
        <taxon>Pseudomonadales</taxon>
        <taxon>Pseudomonadaceae</taxon>
        <taxon>Aquipseudomonas</taxon>
    </lineage>
</organism>